<dbReference type="AlphaFoldDB" id="A0A9W9Q630"/>
<name>A0A9W9Q630_PENBR</name>
<proteinExistence type="predicted"/>
<accession>A0A9W9Q630</accession>
<comment type="caution">
    <text evidence="1">The sequence shown here is derived from an EMBL/GenBank/DDBJ whole genome shotgun (WGS) entry which is preliminary data.</text>
</comment>
<reference evidence="1" key="2">
    <citation type="journal article" date="2023" name="IMA Fungus">
        <title>Comparative genomic study of the Penicillium genus elucidates a diverse pangenome and 15 lateral gene transfer events.</title>
        <authorList>
            <person name="Petersen C."/>
            <person name="Sorensen T."/>
            <person name="Nielsen M.R."/>
            <person name="Sondergaard T.E."/>
            <person name="Sorensen J.L."/>
            <person name="Fitzpatrick D.A."/>
            <person name="Frisvad J.C."/>
            <person name="Nielsen K.L."/>
        </authorList>
    </citation>
    <scope>NUCLEOTIDE SEQUENCE</scope>
    <source>
        <strain evidence="1">IBT 35673</strain>
    </source>
</reference>
<reference evidence="1" key="1">
    <citation type="submission" date="2022-12" db="EMBL/GenBank/DDBJ databases">
        <authorList>
            <person name="Petersen C."/>
        </authorList>
    </citation>
    <scope>NUCLEOTIDE SEQUENCE</scope>
    <source>
        <strain evidence="1">IBT 35673</strain>
    </source>
</reference>
<dbReference type="Proteomes" id="UP001147695">
    <property type="component" value="Unassembled WGS sequence"/>
</dbReference>
<protein>
    <submittedName>
        <fullName evidence="1">Uncharacterized protein</fullName>
    </submittedName>
</protein>
<organism evidence="1 2">
    <name type="scientific">Penicillium brevicompactum</name>
    <dbReference type="NCBI Taxonomy" id="5074"/>
    <lineage>
        <taxon>Eukaryota</taxon>
        <taxon>Fungi</taxon>
        <taxon>Dikarya</taxon>
        <taxon>Ascomycota</taxon>
        <taxon>Pezizomycotina</taxon>
        <taxon>Eurotiomycetes</taxon>
        <taxon>Eurotiomycetidae</taxon>
        <taxon>Eurotiales</taxon>
        <taxon>Aspergillaceae</taxon>
        <taxon>Penicillium</taxon>
    </lineage>
</organism>
<gene>
    <name evidence="1" type="ORF">N7452_011365</name>
</gene>
<dbReference type="EMBL" id="JAPZBQ010000006">
    <property type="protein sequence ID" value="KAJ5323076.1"/>
    <property type="molecule type" value="Genomic_DNA"/>
</dbReference>
<evidence type="ECO:0000313" key="2">
    <source>
        <dbReference type="Proteomes" id="UP001147695"/>
    </source>
</evidence>
<evidence type="ECO:0000313" key="1">
    <source>
        <dbReference type="EMBL" id="KAJ5323076.1"/>
    </source>
</evidence>
<sequence length="134" mass="16140">MSDPKQEWLFLIGLEQDTYNGWSISQMEMYQRPKEVLVDDIRRAVEHEFVLRRCATWLERKLLENHEYDMTRIVGSHPERHLAMYEARLKHKEFLVQYLCLRIAGKHAEAEKLYETVLALSDEVRRCSTLAWDW</sequence>